<dbReference type="Pfam" id="PF13476">
    <property type="entry name" value="AAA_23"/>
    <property type="match status" value="1"/>
</dbReference>
<evidence type="ECO:0000313" key="3">
    <source>
        <dbReference type="Proteomes" id="UP000245539"/>
    </source>
</evidence>
<dbReference type="AlphaFoldDB" id="A0A317CEQ9"/>
<keyword evidence="2" id="KW-0067">ATP-binding</keyword>
<comment type="caution">
    <text evidence="2">The sequence shown here is derived from an EMBL/GenBank/DDBJ whole genome shotgun (WGS) entry which is preliminary data.</text>
</comment>
<dbReference type="PANTHER" id="PTHR43581">
    <property type="entry name" value="ATP/GTP PHOSPHATASE"/>
    <property type="match status" value="1"/>
</dbReference>
<dbReference type="Proteomes" id="UP000245539">
    <property type="component" value="Unassembled WGS sequence"/>
</dbReference>
<gene>
    <name evidence="2" type="ORF">DKW60_12420</name>
</gene>
<keyword evidence="3" id="KW-1185">Reference proteome</keyword>
<dbReference type="RefSeq" id="WP_109837972.1">
    <property type="nucleotide sequence ID" value="NZ_QGKM01000036.1"/>
</dbReference>
<proteinExistence type="predicted"/>
<keyword evidence="2" id="KW-0547">Nucleotide-binding</keyword>
<organism evidence="2 3">
    <name type="scientific">Leucothrix pacifica</name>
    <dbReference type="NCBI Taxonomy" id="1247513"/>
    <lineage>
        <taxon>Bacteria</taxon>
        <taxon>Pseudomonadati</taxon>
        <taxon>Pseudomonadota</taxon>
        <taxon>Gammaproteobacteria</taxon>
        <taxon>Thiotrichales</taxon>
        <taxon>Thiotrichaceae</taxon>
        <taxon>Leucothrix</taxon>
    </lineage>
</organism>
<evidence type="ECO:0000259" key="1">
    <source>
        <dbReference type="Pfam" id="PF13476"/>
    </source>
</evidence>
<dbReference type="InterPro" id="IPR051396">
    <property type="entry name" value="Bact_Antivir_Def_Nuclease"/>
</dbReference>
<dbReference type="InterPro" id="IPR027417">
    <property type="entry name" value="P-loop_NTPase"/>
</dbReference>
<dbReference type="SUPFAM" id="SSF52540">
    <property type="entry name" value="P-loop containing nucleoside triphosphate hydrolases"/>
    <property type="match status" value="1"/>
</dbReference>
<evidence type="ECO:0000313" key="2">
    <source>
        <dbReference type="EMBL" id="PWQ96581.1"/>
    </source>
</evidence>
<dbReference type="EMBL" id="QGKM01000036">
    <property type="protein sequence ID" value="PWQ96581.1"/>
    <property type="molecule type" value="Genomic_DNA"/>
</dbReference>
<dbReference type="Gene3D" id="3.40.50.300">
    <property type="entry name" value="P-loop containing nucleotide triphosphate hydrolases"/>
    <property type="match status" value="1"/>
</dbReference>
<name>A0A317CEQ9_9GAMM</name>
<sequence length="445" mass="50291">MKIERLYLSNFRRFRELEISFDSKLTVLVARNGQGKTTILDAATAALGPFTGAFDLGKSKHIEVRDARYLRKEDRSDSEQQFPVVIKADFDLLDEPVIRELNSVKSKTTTKGSAHLNKLGKDLMEQVRQLQDINLPMLAYYGSGRLWNSHKNMQRKAVLSESRSMGYEDCFSSASSFTQVQQWMSKATFAALQQQSMEAYEGYPLQDQIDGIKQTVNRVLQNQEWSGFHYSMQHEELAMTHADLGVLPVSLLSDGVRAMVSLVADMAWRCAKLNPYLGKDAQTKAKGIVFIDEVDMHLHPQWQQTVIGSLRESFPNIQFIVTTHSPQVLSTVPAECIRVLKNQTDSETGELESTAKAPGHQSLGVASADVMATIQGVDPIPDVEPAHWLTEFKSLITNSQLETERAQELKDKIMDHFGEHHQEWLECQRLIRLQVMKAKLPKRNG</sequence>
<protein>
    <submittedName>
        <fullName evidence="2">ATP-binding protein</fullName>
    </submittedName>
</protein>
<dbReference type="OrthoDB" id="9815944at2"/>
<accession>A0A317CEQ9</accession>
<feature type="domain" description="Rad50/SbcC-type AAA" evidence="1">
    <location>
        <begin position="5"/>
        <end position="223"/>
    </location>
</feature>
<reference evidence="2 3" key="1">
    <citation type="submission" date="2018-05" db="EMBL/GenBank/DDBJ databases">
        <title>Leucothrix arctica sp. nov., isolated from Arctic seawater.</title>
        <authorList>
            <person name="Choi A."/>
            <person name="Baek K."/>
        </authorList>
    </citation>
    <scope>NUCLEOTIDE SEQUENCE [LARGE SCALE GENOMIC DNA]</scope>
    <source>
        <strain evidence="2 3">JCM 18388</strain>
    </source>
</reference>
<dbReference type="InterPro" id="IPR038729">
    <property type="entry name" value="Rad50/SbcC_AAA"/>
</dbReference>
<dbReference type="GO" id="GO:0005524">
    <property type="term" value="F:ATP binding"/>
    <property type="evidence" value="ECO:0007669"/>
    <property type="project" value="UniProtKB-KW"/>
</dbReference>
<dbReference type="PANTHER" id="PTHR43581:SF2">
    <property type="entry name" value="EXCINUCLEASE ATPASE SUBUNIT"/>
    <property type="match status" value="1"/>
</dbReference>